<dbReference type="InterPro" id="IPR013108">
    <property type="entry name" value="Amidohydro_3"/>
</dbReference>
<dbReference type="InterPro" id="IPR032466">
    <property type="entry name" value="Metal_Hydrolase"/>
</dbReference>
<dbReference type="AlphaFoldDB" id="A0A3N5ZE94"/>
<dbReference type="OrthoDB" id="9802793at2"/>
<evidence type="ECO:0000256" key="1">
    <source>
        <dbReference type="SAM" id="SignalP"/>
    </source>
</evidence>
<dbReference type="SUPFAM" id="SSF51556">
    <property type="entry name" value="Metallo-dependent hydrolases"/>
    <property type="match status" value="1"/>
</dbReference>
<dbReference type="Gene3D" id="2.30.40.10">
    <property type="entry name" value="Urease, subunit C, domain 1"/>
    <property type="match status" value="1"/>
</dbReference>
<keyword evidence="1" id="KW-0732">Signal</keyword>
<dbReference type="SUPFAM" id="SSF51338">
    <property type="entry name" value="Composite domain of metallo-dependent hydrolases"/>
    <property type="match status" value="1"/>
</dbReference>
<dbReference type="Proteomes" id="UP000275281">
    <property type="component" value="Unassembled WGS sequence"/>
</dbReference>
<reference evidence="3 4" key="1">
    <citation type="submission" date="2018-11" db="EMBL/GenBank/DDBJ databases">
        <authorList>
            <person name="Ye M.-Q."/>
            <person name="Du Z.-J."/>
        </authorList>
    </citation>
    <scope>NUCLEOTIDE SEQUENCE [LARGE SCALE GENOMIC DNA]</scope>
    <source>
        <strain evidence="3 4">U0105</strain>
    </source>
</reference>
<gene>
    <name evidence="3" type="ORF">DRW07_04425</name>
</gene>
<dbReference type="EMBL" id="RPOK01000001">
    <property type="protein sequence ID" value="RPJ68648.1"/>
    <property type="molecule type" value="Genomic_DNA"/>
</dbReference>
<feature type="signal peptide" evidence="1">
    <location>
        <begin position="1"/>
        <end position="18"/>
    </location>
</feature>
<dbReference type="InterPro" id="IPR051781">
    <property type="entry name" value="Metallo-dep_Hydrolase"/>
</dbReference>
<dbReference type="RefSeq" id="WP_124026649.1">
    <property type="nucleotide sequence ID" value="NZ_JBHRSN010000005.1"/>
</dbReference>
<dbReference type="PANTHER" id="PTHR43135:SF3">
    <property type="entry name" value="ALPHA-D-RIBOSE 1-METHYLPHOSPHONATE 5-TRIPHOSPHATE DIPHOSPHATASE"/>
    <property type="match status" value="1"/>
</dbReference>
<keyword evidence="3" id="KW-0378">Hydrolase</keyword>
<name>A0A3N5ZE94_9ALTE</name>
<keyword evidence="4" id="KW-1185">Reference proteome</keyword>
<dbReference type="PANTHER" id="PTHR43135">
    <property type="entry name" value="ALPHA-D-RIBOSE 1-METHYLPHOSPHONATE 5-TRIPHOSPHATE DIPHOSPHATASE"/>
    <property type="match status" value="1"/>
</dbReference>
<feature type="chain" id="PRO_5018158767" evidence="1">
    <location>
        <begin position="19"/>
        <end position="428"/>
    </location>
</feature>
<dbReference type="Pfam" id="PF07969">
    <property type="entry name" value="Amidohydro_3"/>
    <property type="match status" value="1"/>
</dbReference>
<accession>A0A3N5ZE94</accession>
<dbReference type="Gene3D" id="3.20.20.140">
    <property type="entry name" value="Metal-dependent hydrolases"/>
    <property type="match status" value="1"/>
</dbReference>
<evidence type="ECO:0000313" key="3">
    <source>
        <dbReference type="EMBL" id="RPJ68648.1"/>
    </source>
</evidence>
<comment type="caution">
    <text evidence="3">The sequence shown here is derived from an EMBL/GenBank/DDBJ whole genome shotgun (WGS) entry which is preliminary data.</text>
</comment>
<sequence length="428" mass="44621">MKYALVLLSLLASAMVNAEKLAIVGGQVHTMGEMGVLEQGTVLINNGQIEAVSQSTDIPSGYQRIDASGKVVTPGLIGAMTSLGLVEVSMSAGPVHSSVDDHAVSKTGAALDVSYAINTDATVVGVSRLEGVTSAATAIQSSGQLFHGQGAVISLDPNGDPILAPNAFMVLKVTGAAAQANGGSKAALWVAIETAFNEAKEAAIKGQSPMFRYADSWHGITSKADVKVLQEVLKGAMPLFIYADSAADIRQVIRFKARNEGLKVTLVGGVEAWRVAEELVAANISVVLDPESNLPGNFEQLGATLRNAAKLESAGGKVAIGMNTHNIRLATQHAGNAVSHGLSHEQGLAALTINPATMLGVDGKLGSLEAGKQADVVIWSGDPLEVTESAEQVIINGKMIEMTSRQDKLMKRYKAFYGANGTTPHYIR</sequence>
<feature type="domain" description="Amidohydrolase 3" evidence="2">
    <location>
        <begin position="339"/>
        <end position="399"/>
    </location>
</feature>
<dbReference type="InterPro" id="IPR011059">
    <property type="entry name" value="Metal-dep_hydrolase_composite"/>
</dbReference>
<evidence type="ECO:0000313" key="4">
    <source>
        <dbReference type="Proteomes" id="UP000275281"/>
    </source>
</evidence>
<organism evidence="3 4">
    <name type="scientific">Alteromonas sediminis</name>
    <dbReference type="NCBI Taxonomy" id="2259342"/>
    <lineage>
        <taxon>Bacteria</taxon>
        <taxon>Pseudomonadati</taxon>
        <taxon>Pseudomonadota</taxon>
        <taxon>Gammaproteobacteria</taxon>
        <taxon>Alteromonadales</taxon>
        <taxon>Alteromonadaceae</taxon>
        <taxon>Alteromonas/Salinimonas group</taxon>
        <taxon>Alteromonas</taxon>
    </lineage>
</organism>
<protein>
    <submittedName>
        <fullName evidence="3">Amidohydrolase</fullName>
    </submittedName>
</protein>
<evidence type="ECO:0000259" key="2">
    <source>
        <dbReference type="Pfam" id="PF07969"/>
    </source>
</evidence>
<proteinExistence type="predicted"/>
<dbReference type="GO" id="GO:0016810">
    <property type="term" value="F:hydrolase activity, acting on carbon-nitrogen (but not peptide) bonds"/>
    <property type="evidence" value="ECO:0007669"/>
    <property type="project" value="InterPro"/>
</dbReference>